<reference evidence="1 2" key="1">
    <citation type="submission" date="2019-07" db="EMBL/GenBank/DDBJ databases">
        <authorList>
            <person name="Hibberd C M."/>
            <person name="Gehrig L. J."/>
            <person name="Chang H.-W."/>
            <person name="Venkatesh S."/>
        </authorList>
    </citation>
    <scope>NUCLEOTIDE SEQUENCE [LARGE SCALE GENOMIC DNA]</scope>
    <source>
        <strain evidence="1">Bifidobacterium_longum_subsp_infantis_JG_Bg463</strain>
    </source>
</reference>
<sequence>MVWKPLFSEEDHEYDVLRDGVPDYMLESIIEWSECAEILLCLNMDHYSFSGVEEPDENRRHQLVLMFDRKTKTRTGLTTLSTSSFLRKCVNVDKDEALALKYIDFLVMKLSELQSFLLEDKSSHGVVYLPSHPSEPLKVLIDYHLDDLDEIFAESGSKWKVGHRGSYGGLE</sequence>
<protein>
    <submittedName>
        <fullName evidence="1">Uncharacterized protein</fullName>
    </submittedName>
</protein>
<evidence type="ECO:0000313" key="2">
    <source>
        <dbReference type="Proteomes" id="UP000345266"/>
    </source>
</evidence>
<dbReference type="EMBL" id="CABHNT010000006">
    <property type="protein sequence ID" value="VUX29944.1"/>
    <property type="molecule type" value="Genomic_DNA"/>
</dbReference>
<gene>
    <name evidence="1" type="ORF">BLJG463_00481</name>
</gene>
<accession>A0A564VBI4</accession>
<organism evidence="1 2">
    <name type="scientific">Bifidobacterium longum subsp. infantis</name>
    <dbReference type="NCBI Taxonomy" id="1682"/>
    <lineage>
        <taxon>Bacteria</taxon>
        <taxon>Bacillati</taxon>
        <taxon>Actinomycetota</taxon>
        <taxon>Actinomycetes</taxon>
        <taxon>Bifidobacteriales</taxon>
        <taxon>Bifidobacteriaceae</taxon>
        <taxon>Bifidobacterium</taxon>
    </lineage>
</organism>
<proteinExistence type="predicted"/>
<dbReference type="AlphaFoldDB" id="A0A564VBI4"/>
<evidence type="ECO:0000313" key="1">
    <source>
        <dbReference type="EMBL" id="VUX29944.1"/>
    </source>
</evidence>
<dbReference type="Proteomes" id="UP000345266">
    <property type="component" value="Unassembled WGS sequence"/>
</dbReference>
<name>A0A564VBI4_BIFLI</name>
<dbReference type="RefSeq" id="WP_144098773.1">
    <property type="nucleotide sequence ID" value="NZ_CABHND010000002.1"/>
</dbReference>